<feature type="compositionally biased region" description="Basic and acidic residues" evidence="1">
    <location>
        <begin position="667"/>
        <end position="679"/>
    </location>
</feature>
<evidence type="ECO:0000313" key="2">
    <source>
        <dbReference type="EMBL" id="CAK0844063.1"/>
    </source>
</evidence>
<reference evidence="2" key="1">
    <citation type="submission" date="2023-10" db="EMBL/GenBank/DDBJ databases">
        <authorList>
            <person name="Chen Y."/>
            <person name="Shah S."/>
            <person name="Dougan E. K."/>
            <person name="Thang M."/>
            <person name="Chan C."/>
        </authorList>
    </citation>
    <scope>NUCLEOTIDE SEQUENCE [LARGE SCALE GENOMIC DNA]</scope>
</reference>
<gene>
    <name evidence="2" type="ORF">PCOR1329_LOCUS38234</name>
</gene>
<accession>A0ABN9TG12</accession>
<name>A0ABN9TG12_9DINO</name>
<feature type="compositionally biased region" description="Low complexity" evidence="1">
    <location>
        <begin position="652"/>
        <end position="665"/>
    </location>
</feature>
<organism evidence="2 3">
    <name type="scientific">Prorocentrum cordatum</name>
    <dbReference type="NCBI Taxonomy" id="2364126"/>
    <lineage>
        <taxon>Eukaryota</taxon>
        <taxon>Sar</taxon>
        <taxon>Alveolata</taxon>
        <taxon>Dinophyceae</taxon>
        <taxon>Prorocentrales</taxon>
        <taxon>Prorocentraceae</taxon>
        <taxon>Prorocentrum</taxon>
    </lineage>
</organism>
<feature type="region of interest" description="Disordered" evidence="1">
    <location>
        <begin position="652"/>
        <end position="679"/>
    </location>
</feature>
<evidence type="ECO:0000256" key="1">
    <source>
        <dbReference type="SAM" id="MobiDB-lite"/>
    </source>
</evidence>
<comment type="caution">
    <text evidence="2">The sequence shown here is derived from an EMBL/GenBank/DDBJ whole genome shotgun (WGS) entry which is preliminary data.</text>
</comment>
<evidence type="ECO:0008006" key="4">
    <source>
        <dbReference type="Google" id="ProtNLM"/>
    </source>
</evidence>
<proteinExistence type="predicted"/>
<sequence>MPECLDEVGHSFLLEALLRKGVDRAIAAWRVREARSSVLRLRLGGVDVPPVCVARGIPRGSRHGPSPCAAVIRCCTETAWKSCRRDRLGYRLGDSSMPFVLFCDNIFIFARDANDFLEIHSRLQFALVMGGWKLPGDRLAYQMDKCVGGACGTQLKECKEKPRGTFFKALGPMINAACACHADATVKRRGFSAAIERQRSLWSCPRVSRQKKLSLMCKVVASSYSWCVGAWIANQRELSSLGAAFTKAAKSALRVPRRQSDADEARHRACVRVLRETIIKAGLSDVDVYVLSRARGYAGHLARAIRRDPGHLVGAVVRRRDSEWSRNVTGAIDAKVTPAVLAVTVAHDGNSGGLRPRQTPAGSLTGDLHETNELHVHGMSDGLHQPADLLDLLEALRRNSETANDTANVAAQPRAGSAALDPIAIEDRLSAVFSDRMQRATQRVLQETAAIMQSATSVLQSELQLAISQVQQHNQRIDGVGACLRDLGSRAHIVEQEQQQLKADIERIQSPPAMAEATLPTLDMAALAARDRPPGPRLCNLPRRALQKIERRMTEGALPLPQETRGVCQQLELPIASSPCQRKPFHSMASLSLAALEIARASCGASYEILRVHNDGIPPANVLASAVTWHSGKPFGAARSGAGAGPSLAVGGASGATAAGPAANAQEDDHMPAGDLEPRRTVTAERGKLLGLPWWDTLVTLSSRELEPLGAGEMSALYGKGFELLRRMGYSSGPLGTATAGSASSRLAASVGAGSVSSDAVGVPGAPGSVAGAAGGAAGGEASRRGLVAPLRAEQRLGRAGLGAEGRGTEADPELRPPTAAGADRPIESLVQEAIAAMCEAGDDEEAAELRRLASCCVGLGFAAAAPVPPYPRAARRRRPAGPLVGGISEDSLEERAATAATLKAICAVGFPLEADSDYAALVSYSPERSCRVVGRARNGDEPPIAMIHVDDQPKFHGRGRRPGLRRCVELEALEPISMSYPYTSTLLRKGHGEGGICFDFGRSWSGNCGTSAAICCLSLSVGDPPSRLPERVCARAVFLERNDLSFHVVRCPGGGVSELWRLPRLATAEVDGRSRKAGRERAAEYVGWCPGLGPARVSVSRVFE</sequence>
<dbReference type="Proteomes" id="UP001189429">
    <property type="component" value="Unassembled WGS sequence"/>
</dbReference>
<feature type="region of interest" description="Disordered" evidence="1">
    <location>
        <begin position="799"/>
        <end position="822"/>
    </location>
</feature>
<protein>
    <recommendedName>
        <fullName evidence="4">Reverse transcriptase domain-containing protein</fullName>
    </recommendedName>
</protein>
<keyword evidence="3" id="KW-1185">Reference proteome</keyword>
<dbReference type="EMBL" id="CAUYUJ010014627">
    <property type="protein sequence ID" value="CAK0844063.1"/>
    <property type="molecule type" value="Genomic_DNA"/>
</dbReference>
<evidence type="ECO:0000313" key="3">
    <source>
        <dbReference type="Proteomes" id="UP001189429"/>
    </source>
</evidence>